<accession>W0SJ61</accession>
<dbReference type="Gene3D" id="2.10.109.10">
    <property type="entry name" value="Umud Fragment, subunit A"/>
    <property type="match status" value="1"/>
</dbReference>
<sequence length="126" mass="13663">MSQPRRIIPIQPQGAGLESSAELDACSSAEPFALMVLGDSMEPEFVEGEVILIEPEGLATDGSFVLARLDGEWIFRQLAQHAGGWRLQALNPAYPATDISGLDAVKGVIIQKSKPGRRKATKRYVE</sequence>
<dbReference type="InterPro" id="IPR039418">
    <property type="entry name" value="LexA-like"/>
</dbReference>
<dbReference type="EMBL" id="AP012547">
    <property type="protein sequence ID" value="BAO30721.1"/>
    <property type="molecule type" value="Genomic_DNA"/>
</dbReference>
<protein>
    <submittedName>
        <fullName evidence="2">SOS response transcriptional repressor, RecA-mediated autopeptidase</fullName>
    </submittedName>
</protein>
<dbReference type="HOGENOM" id="CLU_162080_0_0_4"/>
<dbReference type="CDD" id="cd06529">
    <property type="entry name" value="S24_LexA-like"/>
    <property type="match status" value="1"/>
</dbReference>
<gene>
    <name evidence="2" type="ORF">SUTH_02942</name>
</gene>
<evidence type="ECO:0000313" key="2">
    <source>
        <dbReference type="EMBL" id="BAO30721.1"/>
    </source>
</evidence>
<dbReference type="Pfam" id="PF00717">
    <property type="entry name" value="Peptidase_S24"/>
    <property type="match status" value="1"/>
</dbReference>
<dbReference type="AlphaFoldDB" id="W0SJ61"/>
<feature type="domain" description="Peptidase S24/S26A/S26B/S26C" evidence="1">
    <location>
        <begin position="28"/>
        <end position="101"/>
    </location>
</feature>
<dbReference type="RefSeq" id="WP_041100292.1">
    <property type="nucleotide sequence ID" value="NZ_AP012547.1"/>
</dbReference>
<evidence type="ECO:0000259" key="1">
    <source>
        <dbReference type="Pfam" id="PF00717"/>
    </source>
</evidence>
<evidence type="ECO:0000313" key="3">
    <source>
        <dbReference type="Proteomes" id="UP000031637"/>
    </source>
</evidence>
<dbReference type="STRING" id="1223802.SUTH_02942"/>
<reference evidence="2 3" key="1">
    <citation type="journal article" date="2014" name="Syst. Appl. Microbiol.">
        <title>Complete genomes of freshwater sulfur oxidizers Sulfuricella denitrificans skB26 and Sulfuritalea hydrogenivorans sk43H: genetic insights into the sulfur oxidation pathway of betaproteobacteria.</title>
        <authorList>
            <person name="Watanabe T."/>
            <person name="Kojima H."/>
            <person name="Fukui M."/>
        </authorList>
    </citation>
    <scope>NUCLEOTIDE SEQUENCE [LARGE SCALE GENOMIC DNA]</scope>
    <source>
        <strain evidence="2">DSM22779</strain>
    </source>
</reference>
<dbReference type="KEGG" id="shd:SUTH_02942"/>
<dbReference type="OrthoDB" id="9021722at2"/>
<organism evidence="2 3">
    <name type="scientific">Sulfuritalea hydrogenivorans sk43H</name>
    <dbReference type="NCBI Taxonomy" id="1223802"/>
    <lineage>
        <taxon>Bacteria</taxon>
        <taxon>Pseudomonadati</taxon>
        <taxon>Pseudomonadota</taxon>
        <taxon>Betaproteobacteria</taxon>
        <taxon>Nitrosomonadales</taxon>
        <taxon>Sterolibacteriaceae</taxon>
        <taxon>Sulfuritalea</taxon>
    </lineage>
</organism>
<dbReference type="SUPFAM" id="SSF51306">
    <property type="entry name" value="LexA/Signal peptidase"/>
    <property type="match status" value="1"/>
</dbReference>
<proteinExistence type="predicted"/>
<dbReference type="InterPro" id="IPR036286">
    <property type="entry name" value="LexA/Signal_pep-like_sf"/>
</dbReference>
<dbReference type="Proteomes" id="UP000031637">
    <property type="component" value="Chromosome"/>
</dbReference>
<keyword evidence="3" id="KW-1185">Reference proteome</keyword>
<dbReference type="InterPro" id="IPR015927">
    <property type="entry name" value="Peptidase_S24_S26A/B/C"/>
</dbReference>
<name>W0SJ61_9PROT</name>